<dbReference type="AlphaFoldDB" id="A0A5Q2TD92"/>
<name>A0A5Q2TD92_9BACI</name>
<proteinExistence type="predicted"/>
<sequence>MISTFITKSGRLLTLKGERVAVREMRKHAAWYLKGLKGNGKVRNQINQTDSKEELEELLYDYVEQLEEKARVS</sequence>
<evidence type="ECO:0000313" key="3">
    <source>
        <dbReference type="Proteomes" id="UP000339690"/>
    </source>
</evidence>
<protein>
    <recommendedName>
        <fullName evidence="1">DUS-like FMN-binding domain-containing protein</fullName>
    </recommendedName>
</protein>
<reference evidence="2 3" key="1">
    <citation type="submission" date="2019-11" db="EMBL/GenBank/DDBJ databases">
        <title>Gracilibacillus salitolerans sp. nov., a moderate halophile isolated from a saline soil in northwest China.</title>
        <authorList>
            <person name="Gan L."/>
        </authorList>
    </citation>
    <scope>NUCLEOTIDE SEQUENCE [LARGE SCALE GENOMIC DNA]</scope>
    <source>
        <strain evidence="2 3">SCU50</strain>
    </source>
</reference>
<dbReference type="InterPro" id="IPR024036">
    <property type="entry name" value="tRNA-dHydroUridine_Synthase_C"/>
</dbReference>
<keyword evidence="3" id="KW-1185">Reference proteome</keyword>
<dbReference type="KEGG" id="grc:GI584_00630"/>
<dbReference type="Pfam" id="PF01207">
    <property type="entry name" value="Dus"/>
    <property type="match status" value="1"/>
</dbReference>
<evidence type="ECO:0000313" key="2">
    <source>
        <dbReference type="EMBL" id="QGH32674.1"/>
    </source>
</evidence>
<accession>A0A5Q2TD92</accession>
<dbReference type="GO" id="GO:0016491">
    <property type="term" value="F:oxidoreductase activity"/>
    <property type="evidence" value="ECO:0007669"/>
    <property type="project" value="InterPro"/>
</dbReference>
<gene>
    <name evidence="2" type="ORF">GI584_00630</name>
</gene>
<dbReference type="EMBL" id="CP045915">
    <property type="protein sequence ID" value="QGH32674.1"/>
    <property type="molecule type" value="Genomic_DNA"/>
</dbReference>
<dbReference type="SUPFAM" id="SSF51395">
    <property type="entry name" value="FMN-linked oxidoreductases"/>
    <property type="match status" value="1"/>
</dbReference>
<dbReference type="InterPro" id="IPR035587">
    <property type="entry name" value="DUS-like_FMN-bd"/>
</dbReference>
<organism evidence="2 3">
    <name type="scientific">Gracilibacillus salitolerans</name>
    <dbReference type="NCBI Taxonomy" id="2663022"/>
    <lineage>
        <taxon>Bacteria</taxon>
        <taxon>Bacillati</taxon>
        <taxon>Bacillota</taxon>
        <taxon>Bacilli</taxon>
        <taxon>Bacillales</taxon>
        <taxon>Bacillaceae</taxon>
        <taxon>Gracilibacillus</taxon>
    </lineage>
</organism>
<dbReference type="Gene3D" id="1.10.1200.80">
    <property type="entry name" value="Putative flavin oxidoreducatase, domain 2"/>
    <property type="match status" value="1"/>
</dbReference>
<dbReference type="Proteomes" id="UP000339690">
    <property type="component" value="Chromosome"/>
</dbReference>
<evidence type="ECO:0000259" key="1">
    <source>
        <dbReference type="Pfam" id="PF01207"/>
    </source>
</evidence>
<feature type="domain" description="DUS-like FMN-binding" evidence="1">
    <location>
        <begin position="8"/>
        <end position="60"/>
    </location>
</feature>